<accession>A0A4P9XTB5</accession>
<dbReference type="Proteomes" id="UP000271241">
    <property type="component" value="Unassembled WGS sequence"/>
</dbReference>
<dbReference type="GO" id="GO:1990072">
    <property type="term" value="C:TRAPPIII protein complex"/>
    <property type="evidence" value="ECO:0007669"/>
    <property type="project" value="TreeGrafter"/>
</dbReference>
<protein>
    <recommendedName>
        <fullName evidence="7">Trafficking protein particle complex subunit 13</fullName>
    </recommendedName>
</protein>
<evidence type="ECO:0000313" key="5">
    <source>
        <dbReference type="EMBL" id="RKP09414.1"/>
    </source>
</evidence>
<evidence type="ECO:0008006" key="7">
    <source>
        <dbReference type="Google" id="ProtNLM"/>
    </source>
</evidence>
<dbReference type="InterPro" id="IPR055428">
    <property type="entry name" value="TRAPPC13_C"/>
</dbReference>
<dbReference type="Pfam" id="PF23643">
    <property type="entry name" value="TRAPPC13_C"/>
    <property type="match status" value="1"/>
</dbReference>
<organism evidence="5 6">
    <name type="scientific">Thamnocephalis sphaerospora</name>
    <dbReference type="NCBI Taxonomy" id="78915"/>
    <lineage>
        <taxon>Eukaryota</taxon>
        <taxon>Fungi</taxon>
        <taxon>Fungi incertae sedis</taxon>
        <taxon>Zoopagomycota</taxon>
        <taxon>Zoopagomycotina</taxon>
        <taxon>Zoopagomycetes</taxon>
        <taxon>Zoopagales</taxon>
        <taxon>Sigmoideomycetaceae</taxon>
        <taxon>Thamnocephalis</taxon>
    </lineage>
</organism>
<sequence>QPQQLSLRVMRLSKPSLAGSSTIVEPGERLAEPLRQLDLEDPNAPAMPDPDELLMLPASFGSIYLGEVFSGYLCVSNDSTTMEARDVAIKVELQTSTQRIALVDTSSAPIKVLAASETSEHVVVHEIKELHIHILVCSVQYLSLTADGREERRFFRRFYKFQVLNPLSVKTKVNNQASGRVFLEVQVQNLTVSPMCLDRIYLEAADGFSARDLNLVLDRKPDDDTPLDEQPTVFGDTEFLQPQDIRQYLFLLTADSAANDPAARNSNALGKLDIVWRTTFGEFGRLQTSQLTRRLPALDRIQATTTHVDSPVLVERPFRVQCRITNRSDASMRLQLSAARSRMGAILLNGQASRLLGNVEPGAAIDATLEFLPLASGLQSVGGLKLTDLISGENRDI</sequence>
<dbReference type="STRING" id="78915.A0A4P9XTB5"/>
<reference evidence="6" key="1">
    <citation type="journal article" date="2018" name="Nat. Microbiol.">
        <title>Leveraging single-cell genomics to expand the fungal tree of life.</title>
        <authorList>
            <person name="Ahrendt S.R."/>
            <person name="Quandt C.A."/>
            <person name="Ciobanu D."/>
            <person name="Clum A."/>
            <person name="Salamov A."/>
            <person name="Andreopoulos B."/>
            <person name="Cheng J.F."/>
            <person name="Woyke T."/>
            <person name="Pelin A."/>
            <person name="Henrissat B."/>
            <person name="Reynolds N.K."/>
            <person name="Benny G.L."/>
            <person name="Smith M.E."/>
            <person name="James T.Y."/>
            <person name="Grigoriev I.V."/>
        </authorList>
    </citation>
    <scope>NUCLEOTIDE SEQUENCE [LARGE SCALE GENOMIC DNA]</scope>
    <source>
        <strain evidence="6">RSA 1356</strain>
    </source>
</reference>
<gene>
    <name evidence="5" type="ORF">THASP1DRAFT_8966</name>
</gene>
<dbReference type="PANTHER" id="PTHR13134">
    <property type="entry name" value="TRAFFICKING PROTEIN PARTICLE COMPLEX SUBUNIT 13"/>
    <property type="match status" value="1"/>
</dbReference>
<dbReference type="InterPro" id="IPR055427">
    <property type="entry name" value="TRAPPC13_N"/>
</dbReference>
<dbReference type="EMBL" id="KZ992515">
    <property type="protein sequence ID" value="RKP09414.1"/>
    <property type="molecule type" value="Genomic_DNA"/>
</dbReference>
<feature type="non-terminal residue" evidence="5">
    <location>
        <position position="397"/>
    </location>
</feature>
<evidence type="ECO:0000259" key="3">
    <source>
        <dbReference type="Pfam" id="PF23643"/>
    </source>
</evidence>
<feature type="domain" description="Trafficking protein particle complex subunit 13 C-terminal" evidence="3">
    <location>
        <begin position="312"/>
        <end position="396"/>
    </location>
</feature>
<dbReference type="InterPro" id="IPR055429">
    <property type="entry name" value="TRAPPC13_M"/>
</dbReference>
<feature type="domain" description="Trafficking protein particle complex subunit 13 N-terminal" evidence="2">
    <location>
        <begin position="4"/>
        <end position="163"/>
    </location>
</feature>
<feature type="non-terminal residue" evidence="5">
    <location>
        <position position="1"/>
    </location>
</feature>
<comment type="similarity">
    <text evidence="1">Belongs to the TRAPPC13 family.</text>
</comment>
<evidence type="ECO:0000259" key="4">
    <source>
        <dbReference type="Pfam" id="PF23647"/>
    </source>
</evidence>
<dbReference type="InterPro" id="IPR010378">
    <property type="entry name" value="TRAPPC13"/>
</dbReference>
<keyword evidence="6" id="KW-1185">Reference proteome</keyword>
<dbReference type="OrthoDB" id="10250284at2759"/>
<dbReference type="AlphaFoldDB" id="A0A4P9XTB5"/>
<evidence type="ECO:0000256" key="1">
    <source>
        <dbReference type="ARBA" id="ARBA00010785"/>
    </source>
</evidence>
<name>A0A4P9XTB5_9FUNG</name>
<proteinExistence type="inferred from homology"/>
<dbReference type="Pfam" id="PF23647">
    <property type="entry name" value="TRAPPC13_M"/>
    <property type="match status" value="1"/>
</dbReference>
<dbReference type="PANTHER" id="PTHR13134:SF3">
    <property type="entry name" value="TRAFFICKING PROTEIN PARTICLE COMPLEX SUBUNIT 13"/>
    <property type="match status" value="1"/>
</dbReference>
<dbReference type="Pfam" id="PF06159">
    <property type="entry name" value="TRAPPC13_N"/>
    <property type="match status" value="1"/>
</dbReference>
<evidence type="ECO:0000313" key="6">
    <source>
        <dbReference type="Proteomes" id="UP000271241"/>
    </source>
</evidence>
<feature type="domain" description="Trafficking protein particle complex subunit 13 middle" evidence="4">
    <location>
        <begin position="167"/>
        <end position="296"/>
    </location>
</feature>
<evidence type="ECO:0000259" key="2">
    <source>
        <dbReference type="Pfam" id="PF06159"/>
    </source>
</evidence>